<reference evidence="1" key="2">
    <citation type="submission" date="2011-02" db="EMBL/GenBank/DDBJ databases">
        <authorList>
            <person name="MacLean D."/>
        </authorList>
    </citation>
    <scope>NUCLEOTIDE SEQUENCE</scope>
</reference>
<gene>
    <name evidence="1" type="primary">AlNc14C499G11933</name>
    <name evidence="1" type="ORF">ALNC14_134230</name>
</gene>
<proteinExistence type="predicted"/>
<reference evidence="1" key="1">
    <citation type="journal article" date="2011" name="PLoS Biol.">
        <title>Gene gain and loss during evolution of obligate parasitism in the white rust pathogen of Arabidopsis thaliana.</title>
        <authorList>
            <person name="Kemen E."/>
            <person name="Gardiner A."/>
            <person name="Schultz-Larsen T."/>
            <person name="Kemen A.C."/>
            <person name="Balmuth A.L."/>
            <person name="Robert-Seilaniantz A."/>
            <person name="Bailey K."/>
            <person name="Holub E."/>
            <person name="Studholme D.J."/>
            <person name="Maclean D."/>
            <person name="Jones J.D."/>
        </authorList>
    </citation>
    <scope>NUCLEOTIDE SEQUENCE</scope>
</reference>
<name>F0X0I8_9STRA</name>
<sequence>MWQELVVDILNAVSELIPNLILEDRETGAQIHYSIPPLFRLVSDQSMKNCSHPFQRDNTRASQHRSIRRHARNEHYRVVQSYTIESSKRHRSCIQSYTIHGTLLGAVDGMPLDVGDAHPAVYQLGLTENKRNKQHQTN</sequence>
<evidence type="ECO:0000313" key="1">
    <source>
        <dbReference type="EMBL" id="CCA27279.1"/>
    </source>
</evidence>
<dbReference type="EMBL" id="FR824536">
    <property type="protein sequence ID" value="CCA27279.1"/>
    <property type="molecule type" value="Genomic_DNA"/>
</dbReference>
<organism evidence="1">
    <name type="scientific">Albugo laibachii Nc14</name>
    <dbReference type="NCBI Taxonomy" id="890382"/>
    <lineage>
        <taxon>Eukaryota</taxon>
        <taxon>Sar</taxon>
        <taxon>Stramenopiles</taxon>
        <taxon>Oomycota</taxon>
        <taxon>Peronosporomycetes</taxon>
        <taxon>Albuginales</taxon>
        <taxon>Albuginaceae</taxon>
        <taxon>Albugo</taxon>
    </lineage>
</organism>
<dbReference type="AlphaFoldDB" id="F0X0I8"/>
<dbReference type="HOGENOM" id="CLU_1858964_0_0_1"/>
<protein>
    <submittedName>
        <fullName evidence="1">AlNc14C499G11933 protein</fullName>
    </submittedName>
</protein>
<accession>F0X0I8</accession>